<sequence>MRRLALILMLLILLASGAGIAWFAHGAWGDWRDNSDIRAMAAGRQAVPRENADARAIQGRVLYLAHRDLLTEALEVLPLLSDAPPALLAEARYAIGNSRLRGAFVTLETGIIDDATPEVNLAKSAYRAALRARPGDWNAKLNLELAMRLVRDLPRPEAEGESDPDTRPRRLWTDVPGMPRGGP</sequence>
<evidence type="ECO:0000313" key="3">
    <source>
        <dbReference type="Proteomes" id="UP000192455"/>
    </source>
</evidence>
<keyword evidence="3" id="KW-1185">Reference proteome</keyword>
<dbReference type="RefSeq" id="WP_076647511.1">
    <property type="nucleotide sequence ID" value="NZ_FTPS01000001.1"/>
</dbReference>
<dbReference type="Proteomes" id="UP000192455">
    <property type="component" value="Unassembled WGS sequence"/>
</dbReference>
<feature type="region of interest" description="Disordered" evidence="1">
    <location>
        <begin position="154"/>
        <end position="183"/>
    </location>
</feature>
<dbReference type="STRING" id="515897.SAMN05421849_0737"/>
<accession>A0A1R3WHU6</accession>
<protein>
    <submittedName>
        <fullName evidence="2">MxaK protein</fullName>
    </submittedName>
</protein>
<reference evidence="2 3" key="1">
    <citation type="submission" date="2017-01" db="EMBL/GenBank/DDBJ databases">
        <authorList>
            <person name="Mah S.A."/>
            <person name="Swanson W.J."/>
            <person name="Moy G.W."/>
            <person name="Vacquier V.D."/>
        </authorList>
    </citation>
    <scope>NUCLEOTIDE SEQUENCE [LARGE SCALE GENOMIC DNA]</scope>
    <source>
        <strain evidence="2 3">DSM 21219</strain>
    </source>
</reference>
<organism evidence="2 3">
    <name type="scientific">Pontibaca methylaminivorans</name>
    <dbReference type="NCBI Taxonomy" id="515897"/>
    <lineage>
        <taxon>Bacteria</taxon>
        <taxon>Pseudomonadati</taxon>
        <taxon>Pseudomonadota</taxon>
        <taxon>Alphaproteobacteria</taxon>
        <taxon>Rhodobacterales</taxon>
        <taxon>Roseobacteraceae</taxon>
        <taxon>Pontibaca</taxon>
    </lineage>
</organism>
<dbReference type="EMBL" id="FTPS01000001">
    <property type="protein sequence ID" value="SIT77422.1"/>
    <property type="molecule type" value="Genomic_DNA"/>
</dbReference>
<evidence type="ECO:0000256" key="1">
    <source>
        <dbReference type="SAM" id="MobiDB-lite"/>
    </source>
</evidence>
<gene>
    <name evidence="2" type="ORF">SAMN05421849_0737</name>
</gene>
<dbReference type="OrthoDB" id="5567017at2"/>
<proteinExistence type="predicted"/>
<evidence type="ECO:0000313" key="2">
    <source>
        <dbReference type="EMBL" id="SIT77422.1"/>
    </source>
</evidence>
<feature type="compositionally biased region" description="Basic and acidic residues" evidence="1">
    <location>
        <begin position="154"/>
        <end position="172"/>
    </location>
</feature>
<name>A0A1R3WHU6_9RHOB</name>
<dbReference type="AlphaFoldDB" id="A0A1R3WHU6"/>